<dbReference type="Proteomes" id="UP000004671">
    <property type="component" value="Chromosome"/>
</dbReference>
<organism evidence="4 5">
    <name type="scientific">Caldithrix abyssi DSM 13497</name>
    <dbReference type="NCBI Taxonomy" id="880073"/>
    <lineage>
        <taxon>Bacteria</taxon>
        <taxon>Pseudomonadati</taxon>
        <taxon>Calditrichota</taxon>
        <taxon>Calditrichia</taxon>
        <taxon>Calditrichales</taxon>
        <taxon>Calditrichaceae</taxon>
        <taxon>Caldithrix</taxon>
    </lineage>
</organism>
<dbReference type="PaxDb" id="880073-Calab_2847"/>
<sequence precursor="true">MRHWKFTALLLLLFLPSLSFSQKIEQAERLAADSLIKIMVSPDSVSLPDTVKMMNGNRLKLRFILKNDHRWNNWAVDTTLSGLSDSLLTRFKWSRKPFKLTFNEISLKNKDAADKTRIKKYLQPGLAALALTCNWGSFYLKRVADDYYDQYRYTSDLQKMNHYYDRTRQFDRLSNALLTVSVVALSVYLYLILQ</sequence>
<name>H1XRH3_CALAY</name>
<evidence type="ECO:0000313" key="6">
    <source>
        <dbReference type="Proteomes" id="UP000183868"/>
    </source>
</evidence>
<dbReference type="HOGENOM" id="CLU_1400204_0_0_0"/>
<dbReference type="KEGG" id="caby:Cabys_1699"/>
<feature type="signal peptide" evidence="2">
    <location>
        <begin position="1"/>
        <end position="21"/>
    </location>
</feature>
<dbReference type="Proteomes" id="UP000183868">
    <property type="component" value="Chromosome"/>
</dbReference>
<gene>
    <name evidence="3" type="ORF">Cabys_1699</name>
    <name evidence="4" type="ORF">Calab_2847</name>
</gene>
<accession>H1XRH3</accession>
<evidence type="ECO:0000256" key="2">
    <source>
        <dbReference type="SAM" id="SignalP"/>
    </source>
</evidence>
<keyword evidence="1" id="KW-1133">Transmembrane helix</keyword>
<reference evidence="4 5" key="1">
    <citation type="submission" date="2011-09" db="EMBL/GenBank/DDBJ databases">
        <title>The permanent draft genome of Caldithrix abyssi DSM 13497.</title>
        <authorList>
            <consortium name="US DOE Joint Genome Institute (JGI-PGF)"/>
            <person name="Lucas S."/>
            <person name="Han J."/>
            <person name="Lapidus A."/>
            <person name="Bruce D."/>
            <person name="Goodwin L."/>
            <person name="Pitluck S."/>
            <person name="Peters L."/>
            <person name="Kyrpides N."/>
            <person name="Mavromatis K."/>
            <person name="Ivanova N."/>
            <person name="Mikhailova N."/>
            <person name="Chertkov O."/>
            <person name="Detter J.C."/>
            <person name="Tapia R."/>
            <person name="Han C."/>
            <person name="Land M."/>
            <person name="Hauser L."/>
            <person name="Markowitz V."/>
            <person name="Cheng J.-F."/>
            <person name="Hugenholtz P."/>
            <person name="Woyke T."/>
            <person name="Wu D."/>
            <person name="Spring S."/>
            <person name="Brambilla E."/>
            <person name="Klenk H.-P."/>
            <person name="Eisen J.A."/>
        </authorList>
    </citation>
    <scope>NUCLEOTIDE SEQUENCE [LARGE SCALE GENOMIC DNA]</scope>
    <source>
        <strain evidence="4 5">DSM 13497</strain>
    </source>
</reference>
<evidence type="ECO:0000313" key="5">
    <source>
        <dbReference type="Proteomes" id="UP000004671"/>
    </source>
</evidence>
<reference evidence="3 6" key="2">
    <citation type="submission" date="2016-11" db="EMBL/GenBank/DDBJ databases">
        <title>Genomic analysis of Caldithrix abyssi and proposal of a novel bacterial phylum Caldithrichaeota.</title>
        <authorList>
            <person name="Kublanov I."/>
            <person name="Sigalova O."/>
            <person name="Gavrilov S."/>
            <person name="Lebedinsky A."/>
            <person name="Ivanova N."/>
            <person name="Daum C."/>
            <person name="Reddy T."/>
            <person name="Klenk H.P."/>
            <person name="Goker M."/>
            <person name="Reva O."/>
            <person name="Miroshnichenko M."/>
            <person name="Kyprides N."/>
            <person name="Woyke T."/>
            <person name="Gelfand M."/>
        </authorList>
    </citation>
    <scope>NUCLEOTIDE SEQUENCE [LARGE SCALE GENOMIC DNA]</scope>
    <source>
        <strain evidence="3 6">LF13</strain>
    </source>
</reference>
<dbReference type="EMBL" id="CP018099">
    <property type="protein sequence ID" value="APF18448.1"/>
    <property type="molecule type" value="Genomic_DNA"/>
</dbReference>
<proteinExistence type="predicted"/>
<evidence type="ECO:0000313" key="4">
    <source>
        <dbReference type="EMBL" id="EHO42454.1"/>
    </source>
</evidence>
<evidence type="ECO:0000256" key="1">
    <source>
        <dbReference type="SAM" id="Phobius"/>
    </source>
</evidence>
<dbReference type="EMBL" id="CM001402">
    <property type="protein sequence ID" value="EHO42454.1"/>
    <property type="molecule type" value="Genomic_DNA"/>
</dbReference>
<keyword evidence="1" id="KW-0472">Membrane</keyword>
<dbReference type="STRING" id="880073.Cabys_1699"/>
<feature type="transmembrane region" description="Helical" evidence="1">
    <location>
        <begin position="173"/>
        <end position="193"/>
    </location>
</feature>
<keyword evidence="2" id="KW-0732">Signal</keyword>
<evidence type="ECO:0000313" key="3">
    <source>
        <dbReference type="EMBL" id="APF18448.1"/>
    </source>
</evidence>
<keyword evidence="5" id="KW-1185">Reference proteome</keyword>
<dbReference type="RefSeq" id="WP_006929795.1">
    <property type="nucleotide sequence ID" value="NZ_CM001402.1"/>
</dbReference>
<feature type="chain" id="PRO_5010834594" evidence="2">
    <location>
        <begin position="22"/>
        <end position="194"/>
    </location>
</feature>
<protein>
    <submittedName>
        <fullName evidence="4">Uncharacterized protein</fullName>
    </submittedName>
</protein>
<keyword evidence="1" id="KW-0812">Transmembrane</keyword>
<dbReference type="InParanoid" id="H1XRH3"/>
<dbReference type="AlphaFoldDB" id="H1XRH3"/>